<protein>
    <recommendedName>
        <fullName evidence="3">Transmembrane protein</fullName>
    </recommendedName>
</protein>
<evidence type="ECO:0000313" key="2">
    <source>
        <dbReference type="EMBL" id="MAA13095.1"/>
    </source>
</evidence>
<name>A0A224Y8J5_9ACAR</name>
<keyword evidence="1" id="KW-0472">Membrane</keyword>
<evidence type="ECO:0008006" key="3">
    <source>
        <dbReference type="Google" id="ProtNLM"/>
    </source>
</evidence>
<evidence type="ECO:0000256" key="1">
    <source>
        <dbReference type="SAM" id="Phobius"/>
    </source>
</evidence>
<dbReference type="EMBL" id="GFPF01001949">
    <property type="protein sequence ID" value="MAA13095.1"/>
    <property type="molecule type" value="Transcribed_RNA"/>
</dbReference>
<keyword evidence="1" id="KW-0812">Transmembrane</keyword>
<dbReference type="AlphaFoldDB" id="A0A224Y8J5"/>
<organism evidence="2">
    <name type="scientific">Rhipicephalus zambeziensis</name>
    <dbReference type="NCBI Taxonomy" id="60191"/>
    <lineage>
        <taxon>Eukaryota</taxon>
        <taxon>Metazoa</taxon>
        <taxon>Ecdysozoa</taxon>
        <taxon>Arthropoda</taxon>
        <taxon>Chelicerata</taxon>
        <taxon>Arachnida</taxon>
        <taxon>Acari</taxon>
        <taxon>Parasitiformes</taxon>
        <taxon>Ixodida</taxon>
        <taxon>Ixodoidea</taxon>
        <taxon>Ixodidae</taxon>
        <taxon>Rhipicephalinae</taxon>
        <taxon>Rhipicephalus</taxon>
        <taxon>Rhipicephalus</taxon>
    </lineage>
</organism>
<sequence length="91" mass="10683">MRDASYDEQKLFPGACLLGRSSAVISLPVKWDTWSLLSENNCSVLQREALFSPFPFRFPYLPTSMRFRALFFFPSVPSCRAFWSVYFFFIF</sequence>
<accession>A0A224Y8J5</accession>
<reference evidence="2" key="1">
    <citation type="journal article" date="2017" name="Parasit. Vectors">
        <title>Sialotranscriptomics of Rhipicephalus zambeziensis reveals intricate expression profiles of secretory proteins and suggests tight temporal transcriptional regulation during blood-feeding.</title>
        <authorList>
            <person name="de Castro M.H."/>
            <person name="de Klerk D."/>
            <person name="Pienaar R."/>
            <person name="Rees D.J.G."/>
            <person name="Mans B.J."/>
        </authorList>
    </citation>
    <scope>NUCLEOTIDE SEQUENCE</scope>
    <source>
        <tissue evidence="2">Salivary glands</tissue>
    </source>
</reference>
<feature type="transmembrane region" description="Helical" evidence="1">
    <location>
        <begin position="67"/>
        <end position="89"/>
    </location>
</feature>
<proteinExistence type="predicted"/>
<keyword evidence="1" id="KW-1133">Transmembrane helix</keyword>